<dbReference type="EMBL" id="BOON01000027">
    <property type="protein sequence ID" value="GII23277.1"/>
    <property type="molecule type" value="Genomic_DNA"/>
</dbReference>
<organism evidence="2 3">
    <name type="scientific">Planosporangium mesophilum</name>
    <dbReference type="NCBI Taxonomy" id="689768"/>
    <lineage>
        <taxon>Bacteria</taxon>
        <taxon>Bacillati</taxon>
        <taxon>Actinomycetota</taxon>
        <taxon>Actinomycetes</taxon>
        <taxon>Micromonosporales</taxon>
        <taxon>Micromonosporaceae</taxon>
        <taxon>Planosporangium</taxon>
    </lineage>
</organism>
<evidence type="ECO:0000313" key="2">
    <source>
        <dbReference type="EMBL" id="GII23277.1"/>
    </source>
</evidence>
<protein>
    <recommendedName>
        <fullName evidence="1">VOC domain-containing protein</fullName>
    </recommendedName>
</protein>
<sequence length="127" mass="14166">MSVELNHIIIPARDKHASATFLADILDVPVGQPAGPFVPVTVSNAVTLDYIHRTDFHSHHCAFLVDDEEFDAAFSRIQDAGITYYADPGHQQPWQINHRWGGRGVYFDDPNGHNMEILTRVPSDATT</sequence>
<comment type="caution">
    <text evidence="2">The sequence shown here is derived from an EMBL/GenBank/DDBJ whole genome shotgun (WGS) entry which is preliminary data.</text>
</comment>
<dbReference type="SUPFAM" id="SSF54593">
    <property type="entry name" value="Glyoxalase/Bleomycin resistance protein/Dihydroxybiphenyl dioxygenase"/>
    <property type="match status" value="1"/>
</dbReference>
<reference evidence="2" key="1">
    <citation type="submission" date="2021-01" db="EMBL/GenBank/DDBJ databases">
        <title>Whole genome shotgun sequence of Planosporangium mesophilum NBRC 109066.</title>
        <authorList>
            <person name="Komaki H."/>
            <person name="Tamura T."/>
        </authorList>
    </citation>
    <scope>NUCLEOTIDE SEQUENCE</scope>
    <source>
        <strain evidence="2">NBRC 109066</strain>
    </source>
</reference>
<evidence type="ECO:0000313" key="3">
    <source>
        <dbReference type="Proteomes" id="UP000599074"/>
    </source>
</evidence>
<dbReference type="CDD" id="cd08351">
    <property type="entry name" value="ChaP_like"/>
    <property type="match status" value="1"/>
</dbReference>
<evidence type="ECO:0000259" key="1">
    <source>
        <dbReference type="PROSITE" id="PS51819"/>
    </source>
</evidence>
<feature type="domain" description="VOC" evidence="1">
    <location>
        <begin position="4"/>
        <end position="120"/>
    </location>
</feature>
<name>A0A8J3TDQ1_9ACTN</name>
<accession>A0A8J3TDQ1</accession>
<dbReference type="InterPro" id="IPR004360">
    <property type="entry name" value="Glyas_Fos-R_dOase_dom"/>
</dbReference>
<dbReference type="AlphaFoldDB" id="A0A8J3TDQ1"/>
<dbReference type="InterPro" id="IPR029068">
    <property type="entry name" value="Glyas_Bleomycin-R_OHBP_Dase"/>
</dbReference>
<proteinExistence type="predicted"/>
<dbReference type="RefSeq" id="WP_168116732.1">
    <property type="nucleotide sequence ID" value="NZ_BOON01000027.1"/>
</dbReference>
<dbReference type="PROSITE" id="PS51819">
    <property type="entry name" value="VOC"/>
    <property type="match status" value="1"/>
</dbReference>
<dbReference type="Pfam" id="PF00903">
    <property type="entry name" value="Glyoxalase"/>
    <property type="match status" value="1"/>
</dbReference>
<dbReference type="InterPro" id="IPR037523">
    <property type="entry name" value="VOC_core"/>
</dbReference>
<dbReference type="Gene3D" id="3.10.180.10">
    <property type="entry name" value="2,3-Dihydroxybiphenyl 1,2-Dioxygenase, domain 1"/>
    <property type="match status" value="1"/>
</dbReference>
<gene>
    <name evidence="2" type="ORF">Pme01_28740</name>
</gene>
<dbReference type="Proteomes" id="UP000599074">
    <property type="component" value="Unassembled WGS sequence"/>
</dbReference>
<keyword evidence="3" id="KW-1185">Reference proteome</keyword>